<sequence>MLKGRRTNLMIAVIMLLVVVTPSVESAYAQWIQAKIINRSPNAVVIKNGQLKWGKWYDNGGNKDQVVQAPNVTVNAHSAK</sequence>
<dbReference type="AlphaFoldDB" id="A0A8S2V8U9"/>
<comment type="similarity">
    <text evidence="1">Belongs to the aegerolysin family.</text>
</comment>
<evidence type="ECO:0000256" key="1">
    <source>
        <dbReference type="ARBA" id="ARBA00010795"/>
    </source>
</evidence>
<dbReference type="GO" id="GO:0019836">
    <property type="term" value="P:symbiont-mediated hemolysis of host erythrocyte"/>
    <property type="evidence" value="ECO:0007669"/>
    <property type="project" value="InterPro"/>
</dbReference>
<dbReference type="Pfam" id="PF06355">
    <property type="entry name" value="Aegerolysin"/>
    <property type="match status" value="1"/>
</dbReference>
<evidence type="ECO:0000256" key="2">
    <source>
        <dbReference type="SAM" id="SignalP"/>
    </source>
</evidence>
<gene>
    <name evidence="3" type="ORF">OVA965_LOCUS41088</name>
    <name evidence="4" type="ORF">TMI583_LOCUS42658</name>
</gene>
<protein>
    <submittedName>
        <fullName evidence="4">Uncharacterized protein</fullName>
    </submittedName>
</protein>
<dbReference type="Proteomes" id="UP000682733">
    <property type="component" value="Unassembled WGS sequence"/>
</dbReference>
<organism evidence="4 5">
    <name type="scientific">Didymodactylos carnosus</name>
    <dbReference type="NCBI Taxonomy" id="1234261"/>
    <lineage>
        <taxon>Eukaryota</taxon>
        <taxon>Metazoa</taxon>
        <taxon>Spiralia</taxon>
        <taxon>Gnathifera</taxon>
        <taxon>Rotifera</taxon>
        <taxon>Eurotatoria</taxon>
        <taxon>Bdelloidea</taxon>
        <taxon>Philodinida</taxon>
        <taxon>Philodinidae</taxon>
        <taxon>Didymodactylos</taxon>
    </lineage>
</organism>
<feature type="chain" id="PRO_5036273857" evidence="2">
    <location>
        <begin position="27"/>
        <end position="80"/>
    </location>
</feature>
<evidence type="ECO:0000313" key="3">
    <source>
        <dbReference type="EMBL" id="CAF1583141.1"/>
    </source>
</evidence>
<comment type="caution">
    <text evidence="4">The sequence shown here is derived from an EMBL/GenBank/DDBJ whole genome shotgun (WGS) entry which is preliminary data.</text>
</comment>
<feature type="signal peptide" evidence="2">
    <location>
        <begin position="1"/>
        <end position="26"/>
    </location>
</feature>
<feature type="non-terminal residue" evidence="4">
    <location>
        <position position="80"/>
    </location>
</feature>
<dbReference type="InterPro" id="IPR009413">
    <property type="entry name" value="Aegerolysin-typ"/>
</dbReference>
<name>A0A8S2V8U9_9BILA</name>
<keyword evidence="2" id="KW-0732">Signal</keyword>
<reference evidence="4" key="1">
    <citation type="submission" date="2021-02" db="EMBL/GenBank/DDBJ databases">
        <authorList>
            <person name="Nowell W R."/>
        </authorList>
    </citation>
    <scope>NUCLEOTIDE SEQUENCE</scope>
</reference>
<evidence type="ECO:0000313" key="4">
    <source>
        <dbReference type="EMBL" id="CAF4383375.1"/>
    </source>
</evidence>
<dbReference type="Proteomes" id="UP000677228">
    <property type="component" value="Unassembled WGS sequence"/>
</dbReference>
<accession>A0A8S2V8U9</accession>
<dbReference type="EMBL" id="CAJNOK010046385">
    <property type="protein sequence ID" value="CAF1583141.1"/>
    <property type="molecule type" value="Genomic_DNA"/>
</dbReference>
<proteinExistence type="inferred from homology"/>
<evidence type="ECO:0000313" key="5">
    <source>
        <dbReference type="Proteomes" id="UP000682733"/>
    </source>
</evidence>
<dbReference type="EMBL" id="CAJOBA010069543">
    <property type="protein sequence ID" value="CAF4383375.1"/>
    <property type="molecule type" value="Genomic_DNA"/>
</dbReference>
<dbReference type="Gene3D" id="2.60.270.50">
    <property type="match status" value="1"/>
</dbReference>